<evidence type="ECO:0000313" key="3">
    <source>
        <dbReference type="Proteomes" id="UP001626550"/>
    </source>
</evidence>
<dbReference type="EMBL" id="JBJKFK010004285">
    <property type="protein sequence ID" value="KAL3309102.1"/>
    <property type="molecule type" value="Genomic_DNA"/>
</dbReference>
<dbReference type="Proteomes" id="UP001626550">
    <property type="component" value="Unassembled WGS sequence"/>
</dbReference>
<keyword evidence="3" id="KW-1185">Reference proteome</keyword>
<dbReference type="AlphaFoldDB" id="A0ABD2PQX9"/>
<comment type="caution">
    <text evidence="2">The sequence shown here is derived from an EMBL/GenBank/DDBJ whole genome shotgun (WGS) entry which is preliminary data.</text>
</comment>
<proteinExistence type="predicted"/>
<sequence>MAFKGKRALLVLDNSSGHTKLDKNPAWTLLATELLFLPPGTTLDQGILNSLKCRYKSKMHQEFIWPGMIHTMKTGESFHLPSAVCNISVIDSIQTARPAWNEVTPALITKALLNSALPLNVDS</sequence>
<evidence type="ECO:0000313" key="2">
    <source>
        <dbReference type="EMBL" id="KAL3309102.1"/>
    </source>
</evidence>
<evidence type="ECO:0000259" key="1">
    <source>
        <dbReference type="Pfam" id="PF03184"/>
    </source>
</evidence>
<feature type="domain" description="DDE-1" evidence="1">
    <location>
        <begin position="4"/>
        <end position="111"/>
    </location>
</feature>
<dbReference type="InterPro" id="IPR004875">
    <property type="entry name" value="DDE_SF_endonuclease_dom"/>
</dbReference>
<protein>
    <recommendedName>
        <fullName evidence="1">DDE-1 domain-containing protein</fullName>
    </recommendedName>
</protein>
<organism evidence="2 3">
    <name type="scientific">Cichlidogyrus casuarinus</name>
    <dbReference type="NCBI Taxonomy" id="1844966"/>
    <lineage>
        <taxon>Eukaryota</taxon>
        <taxon>Metazoa</taxon>
        <taxon>Spiralia</taxon>
        <taxon>Lophotrochozoa</taxon>
        <taxon>Platyhelminthes</taxon>
        <taxon>Monogenea</taxon>
        <taxon>Monopisthocotylea</taxon>
        <taxon>Dactylogyridea</taxon>
        <taxon>Ancyrocephalidae</taxon>
        <taxon>Cichlidogyrus</taxon>
    </lineage>
</organism>
<name>A0ABD2PQX9_9PLAT</name>
<accession>A0ABD2PQX9</accession>
<gene>
    <name evidence="2" type="ORF">Ciccas_012354</name>
</gene>
<dbReference type="Pfam" id="PF03184">
    <property type="entry name" value="DDE_1"/>
    <property type="match status" value="1"/>
</dbReference>
<reference evidence="2 3" key="1">
    <citation type="submission" date="2024-11" db="EMBL/GenBank/DDBJ databases">
        <title>Adaptive evolution of stress response genes in parasites aligns with host niche diversity.</title>
        <authorList>
            <person name="Hahn C."/>
            <person name="Resl P."/>
        </authorList>
    </citation>
    <scope>NUCLEOTIDE SEQUENCE [LARGE SCALE GENOMIC DNA]</scope>
    <source>
        <strain evidence="2">EGGRZ-B1_66</strain>
        <tissue evidence="2">Body</tissue>
    </source>
</reference>